<feature type="non-terminal residue" evidence="1">
    <location>
        <position position="72"/>
    </location>
</feature>
<keyword evidence="2" id="KW-1185">Reference proteome</keyword>
<comment type="caution">
    <text evidence="1">The sequence shown here is derived from an EMBL/GenBank/DDBJ whole genome shotgun (WGS) entry which is preliminary data.</text>
</comment>
<sequence>MAKTFRFSPLAQSLTVALSEIRIVTKISNSECRLCPLACSLCVARLLVRCCTTSPPFCLQFRCLLQEEKTKK</sequence>
<protein>
    <submittedName>
        <fullName evidence="1">Uncharacterized protein</fullName>
    </submittedName>
</protein>
<organism evidence="1 2">
    <name type="scientific">Stylosanthes scabra</name>
    <dbReference type="NCBI Taxonomy" id="79078"/>
    <lineage>
        <taxon>Eukaryota</taxon>
        <taxon>Viridiplantae</taxon>
        <taxon>Streptophyta</taxon>
        <taxon>Embryophyta</taxon>
        <taxon>Tracheophyta</taxon>
        <taxon>Spermatophyta</taxon>
        <taxon>Magnoliopsida</taxon>
        <taxon>eudicotyledons</taxon>
        <taxon>Gunneridae</taxon>
        <taxon>Pentapetalae</taxon>
        <taxon>rosids</taxon>
        <taxon>fabids</taxon>
        <taxon>Fabales</taxon>
        <taxon>Fabaceae</taxon>
        <taxon>Papilionoideae</taxon>
        <taxon>50 kb inversion clade</taxon>
        <taxon>dalbergioids sensu lato</taxon>
        <taxon>Dalbergieae</taxon>
        <taxon>Pterocarpus clade</taxon>
        <taxon>Stylosanthes</taxon>
    </lineage>
</organism>
<dbReference type="Proteomes" id="UP001341840">
    <property type="component" value="Unassembled WGS sequence"/>
</dbReference>
<evidence type="ECO:0000313" key="2">
    <source>
        <dbReference type="Proteomes" id="UP001341840"/>
    </source>
</evidence>
<accession>A0ABU6V5W9</accession>
<proteinExistence type="predicted"/>
<gene>
    <name evidence="1" type="ORF">PIB30_014920</name>
</gene>
<name>A0ABU6V5W9_9FABA</name>
<dbReference type="EMBL" id="JASCZI010151075">
    <property type="protein sequence ID" value="MED6168797.1"/>
    <property type="molecule type" value="Genomic_DNA"/>
</dbReference>
<evidence type="ECO:0000313" key="1">
    <source>
        <dbReference type="EMBL" id="MED6168797.1"/>
    </source>
</evidence>
<reference evidence="1 2" key="1">
    <citation type="journal article" date="2023" name="Plants (Basel)">
        <title>Bridging the Gap: Combining Genomics and Transcriptomics Approaches to Understand Stylosanthes scabra, an Orphan Legume from the Brazilian Caatinga.</title>
        <authorList>
            <person name="Ferreira-Neto J.R.C."/>
            <person name="da Silva M.D."/>
            <person name="Binneck E."/>
            <person name="de Melo N.F."/>
            <person name="da Silva R.H."/>
            <person name="de Melo A.L.T.M."/>
            <person name="Pandolfi V."/>
            <person name="Bustamante F.O."/>
            <person name="Brasileiro-Vidal A.C."/>
            <person name="Benko-Iseppon A.M."/>
        </authorList>
    </citation>
    <scope>NUCLEOTIDE SEQUENCE [LARGE SCALE GENOMIC DNA]</scope>
    <source>
        <tissue evidence="1">Leaves</tissue>
    </source>
</reference>